<name>A0A0N1EEY2_9GAMM</name>
<feature type="transmembrane region" description="Helical" evidence="1">
    <location>
        <begin position="288"/>
        <end position="307"/>
    </location>
</feature>
<protein>
    <submittedName>
        <fullName evidence="3">Diguanylate phosphodiesterase</fullName>
    </submittedName>
</protein>
<dbReference type="SUPFAM" id="SSF55073">
    <property type="entry name" value="Nucleotide cyclase"/>
    <property type="match status" value="1"/>
</dbReference>
<feature type="transmembrane region" description="Helical" evidence="1">
    <location>
        <begin position="313"/>
        <end position="331"/>
    </location>
</feature>
<dbReference type="OrthoDB" id="6279314at2"/>
<reference evidence="3 4" key="1">
    <citation type="submission" date="2015-08" db="EMBL/GenBank/DDBJ databases">
        <title>Draft Genome Sequence of Pseudoalteromonas porphyrae UCD-SED14.</title>
        <authorList>
            <person name="Coil D.A."/>
            <person name="Jospin G."/>
            <person name="Lee R.D."/>
            <person name="Eisen J.A."/>
        </authorList>
    </citation>
    <scope>NUCLEOTIDE SEQUENCE [LARGE SCALE GENOMIC DNA]</scope>
    <source>
        <strain evidence="3 4">UCD-SED14</strain>
    </source>
</reference>
<feature type="transmembrane region" description="Helical" evidence="1">
    <location>
        <begin position="220"/>
        <end position="244"/>
    </location>
</feature>
<dbReference type="InterPro" id="IPR050706">
    <property type="entry name" value="Cyclic-di-GMP_PDE-like"/>
</dbReference>
<dbReference type="InterPro" id="IPR001633">
    <property type="entry name" value="EAL_dom"/>
</dbReference>
<keyword evidence="1" id="KW-0812">Transmembrane</keyword>
<dbReference type="AlphaFoldDB" id="A0A0N1EEY2"/>
<evidence type="ECO:0000259" key="2">
    <source>
        <dbReference type="PROSITE" id="PS50883"/>
    </source>
</evidence>
<dbReference type="PROSITE" id="PS50883">
    <property type="entry name" value="EAL"/>
    <property type="match status" value="1"/>
</dbReference>
<feature type="transmembrane region" description="Helical" evidence="1">
    <location>
        <begin position="7"/>
        <end position="27"/>
    </location>
</feature>
<dbReference type="Gene3D" id="3.20.20.450">
    <property type="entry name" value="EAL domain"/>
    <property type="match status" value="1"/>
</dbReference>
<evidence type="ECO:0000313" key="4">
    <source>
        <dbReference type="Proteomes" id="UP000037848"/>
    </source>
</evidence>
<proteinExistence type="predicted"/>
<keyword evidence="1" id="KW-1133">Transmembrane helix</keyword>
<dbReference type="InterPro" id="IPR029787">
    <property type="entry name" value="Nucleotide_cyclase"/>
</dbReference>
<feature type="transmembrane region" description="Helical" evidence="1">
    <location>
        <begin position="192"/>
        <end position="213"/>
    </location>
</feature>
<dbReference type="STRING" id="187330.AMS58_00460"/>
<dbReference type="PANTHER" id="PTHR33121:SF79">
    <property type="entry name" value="CYCLIC DI-GMP PHOSPHODIESTERASE PDED-RELATED"/>
    <property type="match status" value="1"/>
</dbReference>
<gene>
    <name evidence="3" type="ORF">ADS77_19505</name>
</gene>
<sequence>MKHHSLSYHFIAIFILFVLLFVIGNYASHLATPTKYTIDKTTAIYLKYAYFIDPTKKHSLEQVITQPDAMIYKPFNEIDWNFESRNYWLIIELDNRSTSKEKIVAHFDNPMVDQLNVYHLDKHNNIIHQTTLGDTELGLSLLQYSVPHIRLSLPAQSKQKLVLKIDTTGISKTPVNLYGEAEFQELTRSQTAIWGIFVGVLIMAALYNLVLFFGIRDRVYLVYIGYIISAIILMGAVLGFGFYLWPLSWQLFFHKYIVVSNYAIAFFTLSFCTMFLRYHKEQCWRYKLSLLLLGLMAILAVSCFFIIESIAAPVFFGILVLLYIVCIILIYKKLRSGFRWAKFYVISWIPLIIGAAIQPLELTGVLPYSFATRHAFLAAILCEVILMAMALADRVRYQRERALYHATHTQQTKLLNSAMLKQAYMNLEQEQRPNTICLIKLRYFNSLNTILSPSQANGLIIHVAKALELQLSNERQFINLDFNLDSSSKIVDLGTGIFACISTKTQSGESLSLCLNKTVKNLPKQYEVQGLNLQLKYAVGISFSKTNGNFEASLQRGYLTLKQAKNSTSNISNSQQNTHITMDIGLAAKLQQAIKSNQLAMYHQPQINVRTNQVIGSEVLLRWPTPEHQHINIEELILLAERTGLINELTLWVIEQACQDIVELNKHGFNEHTVSVNLSAKNLSINKLAEKIENALLTYNIPAKQLKFELTETALVENQQQMKSFMEQLQKLGVHVILDDFGTGYSSLNYLVNYTFSNLKIDKSFVLDLTTNQSHQVIVKTAIDMAHNLGLSVTVEGVEDKGTHQLLIEMGANNTQGYYYSKAIPITDYLQWLRAC</sequence>
<organism evidence="3 4">
    <name type="scientific">Pseudoalteromonas porphyrae</name>
    <dbReference type="NCBI Taxonomy" id="187330"/>
    <lineage>
        <taxon>Bacteria</taxon>
        <taxon>Pseudomonadati</taxon>
        <taxon>Pseudomonadota</taxon>
        <taxon>Gammaproteobacteria</taxon>
        <taxon>Alteromonadales</taxon>
        <taxon>Pseudoalteromonadaceae</taxon>
        <taxon>Pseudoalteromonas</taxon>
    </lineage>
</organism>
<dbReference type="GO" id="GO:0071111">
    <property type="term" value="F:cyclic-guanylate-specific phosphodiesterase activity"/>
    <property type="evidence" value="ECO:0007669"/>
    <property type="project" value="InterPro"/>
</dbReference>
<dbReference type="InterPro" id="IPR011622">
    <property type="entry name" value="7TMR_DISM_rcpt_extracell_dom2"/>
</dbReference>
<feature type="domain" description="EAL" evidence="2">
    <location>
        <begin position="583"/>
        <end position="836"/>
    </location>
</feature>
<comment type="caution">
    <text evidence="3">The sequence shown here is derived from an EMBL/GenBank/DDBJ whole genome shotgun (WGS) entry which is preliminary data.</text>
</comment>
<dbReference type="PATRIC" id="fig|187330.3.peg.2553"/>
<dbReference type="Gene3D" id="3.30.70.270">
    <property type="match status" value="1"/>
</dbReference>
<dbReference type="InterPro" id="IPR043128">
    <property type="entry name" value="Rev_trsase/Diguanyl_cyclase"/>
</dbReference>
<dbReference type="InterPro" id="IPR011623">
    <property type="entry name" value="7TMR_DISM_rcpt_extracell_dom1"/>
</dbReference>
<feature type="transmembrane region" description="Helical" evidence="1">
    <location>
        <begin position="372"/>
        <end position="392"/>
    </location>
</feature>
<dbReference type="InterPro" id="IPR035919">
    <property type="entry name" value="EAL_sf"/>
</dbReference>
<dbReference type="EMBL" id="LHPH01000030">
    <property type="protein sequence ID" value="KPH56953.1"/>
    <property type="molecule type" value="Genomic_DNA"/>
</dbReference>
<dbReference type="Pfam" id="PF07695">
    <property type="entry name" value="7TMR-DISM_7TM"/>
    <property type="match status" value="1"/>
</dbReference>
<dbReference type="Pfam" id="PF00563">
    <property type="entry name" value="EAL"/>
    <property type="match status" value="1"/>
</dbReference>
<dbReference type="SMART" id="SM00052">
    <property type="entry name" value="EAL"/>
    <property type="match status" value="1"/>
</dbReference>
<accession>A0A0N1EEY2</accession>
<dbReference type="PANTHER" id="PTHR33121">
    <property type="entry name" value="CYCLIC DI-GMP PHOSPHODIESTERASE PDEF"/>
    <property type="match status" value="1"/>
</dbReference>
<evidence type="ECO:0000256" key="1">
    <source>
        <dbReference type="SAM" id="Phobius"/>
    </source>
</evidence>
<dbReference type="RefSeq" id="WP_054455911.1">
    <property type="nucleotide sequence ID" value="NZ_LHPH01000030.1"/>
</dbReference>
<dbReference type="SUPFAM" id="SSF141868">
    <property type="entry name" value="EAL domain-like"/>
    <property type="match status" value="1"/>
</dbReference>
<evidence type="ECO:0000313" key="3">
    <source>
        <dbReference type="EMBL" id="KPH56953.1"/>
    </source>
</evidence>
<keyword evidence="1" id="KW-0472">Membrane</keyword>
<feature type="transmembrane region" description="Helical" evidence="1">
    <location>
        <begin position="343"/>
        <end position="360"/>
    </location>
</feature>
<dbReference type="CDD" id="cd01948">
    <property type="entry name" value="EAL"/>
    <property type="match status" value="1"/>
</dbReference>
<dbReference type="Gene3D" id="2.60.40.2380">
    <property type="match status" value="1"/>
</dbReference>
<keyword evidence="4" id="KW-1185">Reference proteome</keyword>
<dbReference type="Proteomes" id="UP000037848">
    <property type="component" value="Unassembled WGS sequence"/>
</dbReference>
<feature type="transmembrane region" description="Helical" evidence="1">
    <location>
        <begin position="256"/>
        <end position="276"/>
    </location>
</feature>
<dbReference type="Pfam" id="PF07696">
    <property type="entry name" value="7TMR-DISMED2"/>
    <property type="match status" value="1"/>
</dbReference>